<dbReference type="FunFam" id="3.30.160.810:FF:000001">
    <property type="entry name" value="50S ribosomal protein L3"/>
    <property type="match status" value="1"/>
</dbReference>
<dbReference type="GO" id="GO:0022625">
    <property type="term" value="C:cytosolic large ribosomal subunit"/>
    <property type="evidence" value="ECO:0007669"/>
    <property type="project" value="TreeGrafter"/>
</dbReference>
<dbReference type="GO" id="GO:0006412">
    <property type="term" value="P:translation"/>
    <property type="evidence" value="ECO:0007669"/>
    <property type="project" value="UniProtKB-UniRule"/>
</dbReference>
<dbReference type="Proteomes" id="UP000698242">
    <property type="component" value="Unassembled WGS sequence"/>
</dbReference>
<evidence type="ECO:0000256" key="6">
    <source>
        <dbReference type="ARBA" id="ARBA00023274"/>
    </source>
</evidence>
<evidence type="ECO:0000256" key="5">
    <source>
        <dbReference type="ARBA" id="ARBA00022980"/>
    </source>
</evidence>
<evidence type="ECO:0000313" key="10">
    <source>
        <dbReference type="EMBL" id="KAF0676219.1"/>
    </source>
</evidence>
<keyword evidence="6 8" id="KW-0687">Ribonucleoprotein</keyword>
<keyword evidence="4 8" id="KW-0694">RNA-binding</keyword>
<evidence type="ECO:0000256" key="8">
    <source>
        <dbReference type="HAMAP-Rule" id="MF_01325"/>
    </source>
</evidence>
<comment type="caution">
    <text evidence="10">The sequence shown here is derived from an EMBL/GenBank/DDBJ whole genome shotgun (WGS) entry which is preliminary data.</text>
</comment>
<feature type="region of interest" description="Disordered" evidence="9">
    <location>
        <begin position="245"/>
        <end position="288"/>
    </location>
</feature>
<evidence type="ECO:0000313" key="11">
    <source>
        <dbReference type="Proteomes" id="UP000698242"/>
    </source>
</evidence>
<reference evidence="10" key="1">
    <citation type="submission" date="2013-03" db="EMBL/GenBank/DDBJ databases">
        <title>Genome Sequence of the Profundibacterium mesophilum strain KAUST100406-0324T from Red Sea, a novel genus in the family Rhodobacteraceae.</title>
        <authorList>
            <person name="Essack M."/>
            <person name="Alam I."/>
            <person name="Lafi F."/>
            <person name="Alawi W."/>
            <person name="Kamanu F."/>
            <person name="Al-Suwailem A."/>
            <person name="Lee O.O."/>
            <person name="Xu Y."/>
            <person name="Bajic V."/>
            <person name="Qian P.-Y."/>
            <person name="Archer J."/>
        </authorList>
    </citation>
    <scope>NUCLEOTIDE SEQUENCE</scope>
    <source>
        <strain evidence="10">KAUST100406-0324</strain>
    </source>
</reference>
<evidence type="ECO:0000256" key="7">
    <source>
        <dbReference type="ARBA" id="ARBA00035243"/>
    </source>
</evidence>
<evidence type="ECO:0000256" key="3">
    <source>
        <dbReference type="ARBA" id="ARBA00022730"/>
    </source>
</evidence>
<comment type="function">
    <text evidence="8">One of the primary rRNA binding proteins, it binds directly near the 3'-end of the 23S rRNA, where it nucleates assembly of the 50S subunit.</text>
</comment>
<name>A0A921NTB5_9RHOB</name>
<gene>
    <name evidence="8 10" type="primary">rplC</name>
    <name evidence="10" type="ORF">PMES_01539</name>
</gene>
<keyword evidence="2 8" id="KW-0488">Methylation</keyword>
<protein>
    <recommendedName>
        <fullName evidence="7 8">Large ribosomal subunit protein uL3</fullName>
    </recommendedName>
</protein>
<dbReference type="PANTHER" id="PTHR11229">
    <property type="entry name" value="50S RIBOSOMAL PROTEIN L3"/>
    <property type="match status" value="1"/>
</dbReference>
<dbReference type="Gene3D" id="3.30.160.810">
    <property type="match status" value="1"/>
</dbReference>
<keyword evidence="5 8" id="KW-0689">Ribosomal protein</keyword>
<dbReference type="AlphaFoldDB" id="A0A921NTB5"/>
<dbReference type="InterPro" id="IPR019927">
    <property type="entry name" value="Ribosomal_uL3_bac/org-type"/>
</dbReference>
<dbReference type="NCBIfam" id="TIGR03625">
    <property type="entry name" value="L3_bact"/>
    <property type="match status" value="1"/>
</dbReference>
<dbReference type="PANTHER" id="PTHR11229:SF16">
    <property type="entry name" value="LARGE RIBOSOMAL SUBUNIT PROTEIN UL3C"/>
    <property type="match status" value="1"/>
</dbReference>
<dbReference type="OrthoDB" id="9806135at2"/>
<dbReference type="SUPFAM" id="SSF50447">
    <property type="entry name" value="Translation proteins"/>
    <property type="match status" value="1"/>
</dbReference>
<keyword evidence="11" id="KW-1185">Reference proteome</keyword>
<comment type="similarity">
    <text evidence="1 8">Belongs to the universal ribosomal protein uL3 family.</text>
</comment>
<comment type="PTM">
    <text evidence="8">Methylated by PrmB.</text>
</comment>
<evidence type="ECO:0000256" key="2">
    <source>
        <dbReference type="ARBA" id="ARBA00022481"/>
    </source>
</evidence>
<dbReference type="GO" id="GO:0019843">
    <property type="term" value="F:rRNA binding"/>
    <property type="evidence" value="ECO:0007669"/>
    <property type="project" value="UniProtKB-UniRule"/>
</dbReference>
<keyword evidence="3 8" id="KW-0699">rRNA-binding</keyword>
<dbReference type="FunFam" id="2.40.30.10:FF:000004">
    <property type="entry name" value="50S ribosomal protein L3"/>
    <property type="match status" value="1"/>
</dbReference>
<evidence type="ECO:0000256" key="1">
    <source>
        <dbReference type="ARBA" id="ARBA00006540"/>
    </source>
</evidence>
<dbReference type="Pfam" id="PF00297">
    <property type="entry name" value="Ribosomal_L3"/>
    <property type="match status" value="1"/>
</dbReference>
<dbReference type="GO" id="GO:0003735">
    <property type="term" value="F:structural constituent of ribosome"/>
    <property type="evidence" value="ECO:0007669"/>
    <property type="project" value="UniProtKB-UniRule"/>
</dbReference>
<organism evidence="10 11">
    <name type="scientific">Profundibacterium mesophilum KAUST100406-0324</name>
    <dbReference type="NCBI Taxonomy" id="1037889"/>
    <lineage>
        <taxon>Bacteria</taxon>
        <taxon>Pseudomonadati</taxon>
        <taxon>Pseudomonadota</taxon>
        <taxon>Alphaproteobacteria</taxon>
        <taxon>Rhodobacterales</taxon>
        <taxon>Roseobacteraceae</taxon>
        <taxon>Profundibacterium</taxon>
    </lineage>
</organism>
<comment type="subunit">
    <text evidence="8">Part of the 50S ribosomal subunit. Forms a cluster with proteins L14 and L19.</text>
</comment>
<accession>A0A921NTB5</accession>
<dbReference type="HAMAP" id="MF_01325_B">
    <property type="entry name" value="Ribosomal_uL3_B"/>
    <property type="match status" value="1"/>
</dbReference>
<dbReference type="InterPro" id="IPR000597">
    <property type="entry name" value="Ribosomal_uL3"/>
</dbReference>
<evidence type="ECO:0000256" key="4">
    <source>
        <dbReference type="ARBA" id="ARBA00022884"/>
    </source>
</evidence>
<dbReference type="InterPro" id="IPR009000">
    <property type="entry name" value="Transl_B-barrel_sf"/>
</dbReference>
<evidence type="ECO:0000256" key="9">
    <source>
        <dbReference type="SAM" id="MobiDB-lite"/>
    </source>
</evidence>
<sequence>MLRSGVIAKKVGMTRIFQEDGKQIPVTVLQLDKLQVVAQRTVEANGYSAVQLGAGTAKAKRVSKALRGSFAVAKVEPKRKIAEFRVAPENLIGVGEEITANHYFEGQFVDVSGTSIGKGFQGAMKRHNFGGLRASHGVSISHRSHGSTGQCQDPGKVFKGKKMAGHMGAARVTTQNLQVVRTDSARGLIMVKGAVPGSKGGWVTVKDAVKKPIPENVIYPAALKSAAEEAERLANEAAEAAAAEAAEAERLAAEEQAAQEAAALKDAEADIEAEKSEDGQSEKKEGDE</sequence>
<dbReference type="RefSeq" id="WP_159965047.1">
    <property type="nucleotide sequence ID" value="NZ_APKE01000016.1"/>
</dbReference>
<proteinExistence type="inferred from homology"/>
<feature type="compositionally biased region" description="Basic and acidic residues" evidence="9">
    <location>
        <begin position="263"/>
        <end position="288"/>
    </location>
</feature>
<feature type="modified residue" description="N5-methylglutamine" evidence="8">
    <location>
        <position position="152"/>
    </location>
</feature>
<dbReference type="EMBL" id="APKE01000016">
    <property type="protein sequence ID" value="KAF0676219.1"/>
    <property type="molecule type" value="Genomic_DNA"/>
</dbReference>
<dbReference type="Gene3D" id="2.40.30.10">
    <property type="entry name" value="Translation factors"/>
    <property type="match status" value="1"/>
</dbReference>